<evidence type="ECO:0000313" key="1">
    <source>
        <dbReference type="EMBL" id="PZW28479.1"/>
    </source>
</evidence>
<dbReference type="Proteomes" id="UP000248806">
    <property type="component" value="Unassembled WGS sequence"/>
</dbReference>
<name>A0A326UJ73_THEHA</name>
<reference evidence="1 2" key="1">
    <citation type="submission" date="2018-06" db="EMBL/GenBank/DDBJ databases">
        <title>Genomic Encyclopedia of Archaeal and Bacterial Type Strains, Phase II (KMG-II): from individual species to whole genera.</title>
        <authorList>
            <person name="Goeker M."/>
        </authorList>
    </citation>
    <scope>NUCLEOTIDE SEQUENCE [LARGE SCALE GENOMIC DNA]</scope>
    <source>
        <strain evidence="1 2">ATCC BAA-1881</strain>
    </source>
</reference>
<protein>
    <submittedName>
        <fullName evidence="1">Uncharacterized protein</fullName>
    </submittedName>
</protein>
<keyword evidence="2" id="KW-1185">Reference proteome</keyword>
<proteinExistence type="predicted"/>
<gene>
    <name evidence="1" type="ORF">EI42_03233</name>
</gene>
<sequence length="58" mass="6542">MCFTRPELCPDADAGEHAAVDPLNSFRLIGDRRTELACWESPLLLREIDLYRQVIAGP</sequence>
<dbReference type="EMBL" id="QKUF01000010">
    <property type="protein sequence ID" value="PZW28479.1"/>
    <property type="molecule type" value="Genomic_DNA"/>
</dbReference>
<dbReference type="AlphaFoldDB" id="A0A326UJ73"/>
<organism evidence="1 2">
    <name type="scientific">Thermosporothrix hazakensis</name>
    <dbReference type="NCBI Taxonomy" id="644383"/>
    <lineage>
        <taxon>Bacteria</taxon>
        <taxon>Bacillati</taxon>
        <taxon>Chloroflexota</taxon>
        <taxon>Ktedonobacteria</taxon>
        <taxon>Ktedonobacterales</taxon>
        <taxon>Thermosporotrichaceae</taxon>
        <taxon>Thermosporothrix</taxon>
    </lineage>
</organism>
<evidence type="ECO:0000313" key="2">
    <source>
        <dbReference type="Proteomes" id="UP000248806"/>
    </source>
</evidence>
<comment type="caution">
    <text evidence="1">The sequence shown here is derived from an EMBL/GenBank/DDBJ whole genome shotgun (WGS) entry which is preliminary data.</text>
</comment>
<accession>A0A326UJ73</accession>